<dbReference type="RefSeq" id="WP_395438472.1">
    <property type="nucleotide sequence ID" value="NZ_JBAWKC010000003.1"/>
</dbReference>
<dbReference type="Proteomes" id="UP001610104">
    <property type="component" value="Unassembled WGS sequence"/>
</dbReference>
<sequence length="214" mass="22568">MEKSITKKQVRIYGAGGHSQVIIEVLEANGFDIIETFDDKPKTAHYASKNVVIGARKDVKNFPHDGAPVIIAVGVNSERAEIAGFLKCNYEKAIHHSAIISDASSVGEGTVIFAGAIIQPNTTIGKHVIINTGASVDHDNKIGDFAHISPKVALCGHVEVGEGSHIGVGAVVIPKVKIGKWCIIGAGTIVLKDIPDYSVVVGNPGKIIKNIKPN</sequence>
<keyword evidence="4" id="KW-1185">Reference proteome</keyword>
<organism evidence="3 4">
    <name type="scientific">Gaetbulibacter aquiaggeris</name>
    <dbReference type="NCBI Taxonomy" id="1735373"/>
    <lineage>
        <taxon>Bacteria</taxon>
        <taxon>Pseudomonadati</taxon>
        <taxon>Bacteroidota</taxon>
        <taxon>Flavobacteriia</taxon>
        <taxon>Flavobacteriales</taxon>
        <taxon>Flavobacteriaceae</taxon>
        <taxon>Gaetbulibacter</taxon>
    </lineage>
</organism>
<dbReference type="EMBL" id="JBAWKC010000003">
    <property type="protein sequence ID" value="MFH6769232.1"/>
    <property type="molecule type" value="Genomic_DNA"/>
</dbReference>
<reference evidence="3 4" key="1">
    <citation type="submission" date="2024-02" db="EMBL/GenBank/DDBJ databases">
        <title>A Gaetbulibacter species isolated from tidal flats and genomic insights of their niches.</title>
        <authorList>
            <person name="Ye Y."/>
        </authorList>
    </citation>
    <scope>NUCLEOTIDE SEQUENCE [LARGE SCALE GENOMIC DNA]</scope>
    <source>
        <strain evidence="3 4">KEM-8</strain>
    </source>
</reference>
<gene>
    <name evidence="3" type="ORF">V8G56_10830</name>
</gene>
<dbReference type="NCBIfam" id="TIGR03570">
    <property type="entry name" value="NeuD_NnaD"/>
    <property type="match status" value="1"/>
</dbReference>
<evidence type="ECO:0000256" key="1">
    <source>
        <dbReference type="ARBA" id="ARBA00007274"/>
    </source>
</evidence>
<evidence type="ECO:0000313" key="3">
    <source>
        <dbReference type="EMBL" id="MFH6769232.1"/>
    </source>
</evidence>
<evidence type="ECO:0000259" key="2">
    <source>
        <dbReference type="Pfam" id="PF17836"/>
    </source>
</evidence>
<feature type="domain" description="PglD N-terminal" evidence="2">
    <location>
        <begin position="10"/>
        <end position="83"/>
    </location>
</feature>
<dbReference type="Gene3D" id="3.40.50.20">
    <property type="match status" value="1"/>
</dbReference>
<dbReference type="PANTHER" id="PTHR43300">
    <property type="entry name" value="ACETYLTRANSFERASE"/>
    <property type="match status" value="1"/>
</dbReference>
<accession>A0ABW7MU45</accession>
<dbReference type="Pfam" id="PF17836">
    <property type="entry name" value="PglD_N"/>
    <property type="match status" value="1"/>
</dbReference>
<protein>
    <submittedName>
        <fullName evidence="3">Acetyltransferase</fullName>
    </submittedName>
</protein>
<dbReference type="InterPro" id="IPR050179">
    <property type="entry name" value="Trans_hexapeptide_repeat"/>
</dbReference>
<proteinExistence type="inferred from homology"/>
<dbReference type="SUPFAM" id="SSF51161">
    <property type="entry name" value="Trimeric LpxA-like enzymes"/>
    <property type="match status" value="1"/>
</dbReference>
<dbReference type="Gene3D" id="2.160.10.10">
    <property type="entry name" value="Hexapeptide repeat proteins"/>
    <property type="match status" value="1"/>
</dbReference>
<dbReference type="InterPro" id="IPR011004">
    <property type="entry name" value="Trimer_LpxA-like_sf"/>
</dbReference>
<dbReference type="InterPro" id="IPR041561">
    <property type="entry name" value="PglD_N"/>
</dbReference>
<comment type="similarity">
    <text evidence="1">Belongs to the transferase hexapeptide repeat family.</text>
</comment>
<dbReference type="PANTHER" id="PTHR43300:SF7">
    <property type="entry name" value="UDP-N-ACETYLBACILLOSAMINE N-ACETYLTRANSFERASE"/>
    <property type="match status" value="1"/>
</dbReference>
<dbReference type="InterPro" id="IPR001451">
    <property type="entry name" value="Hexapep"/>
</dbReference>
<dbReference type="CDD" id="cd03360">
    <property type="entry name" value="LbH_AT_putative"/>
    <property type="match status" value="1"/>
</dbReference>
<name>A0ABW7MU45_9FLAO</name>
<comment type="caution">
    <text evidence="3">The sequence shown here is derived from an EMBL/GenBank/DDBJ whole genome shotgun (WGS) entry which is preliminary data.</text>
</comment>
<dbReference type="InterPro" id="IPR020019">
    <property type="entry name" value="AcTrfase_PglD-like"/>
</dbReference>
<dbReference type="Pfam" id="PF00132">
    <property type="entry name" value="Hexapep"/>
    <property type="match status" value="1"/>
</dbReference>
<evidence type="ECO:0000313" key="4">
    <source>
        <dbReference type="Proteomes" id="UP001610104"/>
    </source>
</evidence>